<dbReference type="GeneID" id="106742904"/>
<proteinExistence type="predicted"/>
<sequence length="153" mass="17550">MPHKRRRRGRKIREKRARIAAKLRRPRIISDQTGIFVSGEYIKKLRATTIFHKILENKVIEVKPPADDIYYLETVLNSPQLERDFDFCSLIEEATENIIPAEVPELDAHTAAVESELNSSFCVNNNVRSAEDHIEFSETSNIIISALCELIDT</sequence>
<reference evidence="2" key="1">
    <citation type="submission" date="2025-08" db="UniProtKB">
        <authorList>
            <consortium name="RefSeq"/>
        </authorList>
    </citation>
    <scope>IDENTIFICATION</scope>
</reference>
<keyword evidence="1" id="KW-1185">Reference proteome</keyword>
<evidence type="ECO:0000313" key="2">
    <source>
        <dbReference type="RefSeq" id="XP_014471745.1"/>
    </source>
</evidence>
<protein>
    <submittedName>
        <fullName evidence="2">Uncharacterized protein LOC106742904</fullName>
    </submittedName>
</protein>
<dbReference type="Proteomes" id="UP000515204">
    <property type="component" value="Unplaced"/>
</dbReference>
<organism evidence="1 2">
    <name type="scientific">Dinoponera quadriceps</name>
    <name type="common">South American ant</name>
    <dbReference type="NCBI Taxonomy" id="609295"/>
    <lineage>
        <taxon>Eukaryota</taxon>
        <taxon>Metazoa</taxon>
        <taxon>Ecdysozoa</taxon>
        <taxon>Arthropoda</taxon>
        <taxon>Hexapoda</taxon>
        <taxon>Insecta</taxon>
        <taxon>Pterygota</taxon>
        <taxon>Neoptera</taxon>
        <taxon>Endopterygota</taxon>
        <taxon>Hymenoptera</taxon>
        <taxon>Apocrita</taxon>
        <taxon>Aculeata</taxon>
        <taxon>Formicoidea</taxon>
        <taxon>Formicidae</taxon>
        <taxon>Ponerinae</taxon>
        <taxon>Ponerini</taxon>
        <taxon>Dinoponera</taxon>
    </lineage>
</organism>
<dbReference type="RefSeq" id="XP_014471745.1">
    <property type="nucleotide sequence ID" value="XM_014616259.1"/>
</dbReference>
<gene>
    <name evidence="2" type="primary">LOC106742904</name>
</gene>
<name>A0A6P3X088_DINQU</name>
<dbReference type="AlphaFoldDB" id="A0A6P3X088"/>
<dbReference type="KEGG" id="dqu:106742904"/>
<accession>A0A6P3X088</accession>
<evidence type="ECO:0000313" key="1">
    <source>
        <dbReference type="Proteomes" id="UP000515204"/>
    </source>
</evidence>